<dbReference type="Pfam" id="PF06827">
    <property type="entry name" value="zf-FPG_IleRS"/>
    <property type="match status" value="1"/>
</dbReference>
<feature type="non-terminal residue" evidence="3">
    <location>
        <position position="1"/>
    </location>
</feature>
<dbReference type="Proteomes" id="UP000676853">
    <property type="component" value="Unassembled WGS sequence"/>
</dbReference>
<keyword evidence="1" id="KW-0479">Metal-binding</keyword>
<dbReference type="SUPFAM" id="SSF57716">
    <property type="entry name" value="Glucocorticoid receptor-like (DNA-binding domain)"/>
    <property type="match status" value="1"/>
</dbReference>
<dbReference type="InterPro" id="IPR015887">
    <property type="entry name" value="DNA_glyclase_Znf_dom_DNA_BS"/>
</dbReference>
<organism evidence="3 4">
    <name type="scientific">Tsukamurella paurometabola</name>
    <name type="common">Corynebacterium paurometabolum</name>
    <dbReference type="NCBI Taxonomy" id="2061"/>
    <lineage>
        <taxon>Bacteria</taxon>
        <taxon>Bacillati</taxon>
        <taxon>Actinomycetota</taxon>
        <taxon>Actinomycetes</taxon>
        <taxon>Mycobacteriales</taxon>
        <taxon>Tsukamurellaceae</taxon>
        <taxon>Tsukamurella</taxon>
    </lineage>
</organism>
<comment type="caution">
    <text evidence="3">The sequence shown here is derived from an EMBL/GenBank/DDBJ whole genome shotgun (WGS) entry which is preliminary data.</text>
</comment>
<protein>
    <submittedName>
        <fullName evidence="3">DNA-formamidopyrimidine glycosylase</fullName>
    </submittedName>
</protein>
<name>A0ABS5NK21_TSUPA</name>
<keyword evidence="1" id="KW-0863">Zinc-finger</keyword>
<dbReference type="RefSeq" id="WP_283250557.1">
    <property type="nucleotide sequence ID" value="NZ_JAGXOE010000317.1"/>
</dbReference>
<proteinExistence type="predicted"/>
<keyword evidence="1" id="KW-0862">Zinc</keyword>
<feature type="domain" description="FPG-type" evidence="2">
    <location>
        <begin position="1"/>
        <end position="35"/>
    </location>
</feature>
<reference evidence="3 4" key="1">
    <citation type="submission" date="2021-04" db="EMBL/GenBank/DDBJ databases">
        <title>Whole genome sequence analysis of a thiophenic sulfur metabolizing bacteria.</title>
        <authorList>
            <person name="Akhtar N."/>
            <person name="Akram J."/>
            <person name="Aslam A."/>
        </authorList>
    </citation>
    <scope>NUCLEOTIDE SEQUENCE [LARGE SCALE GENOMIC DNA]</scope>
    <source>
        <strain evidence="3 4">3OW</strain>
    </source>
</reference>
<sequence>DAYGRDGEPCRRCGTIMRRESFMNRSSHFCPTCQKAPRR</sequence>
<dbReference type="PROSITE" id="PS01242">
    <property type="entry name" value="ZF_FPG_1"/>
    <property type="match status" value="1"/>
</dbReference>
<dbReference type="Gene3D" id="1.10.8.50">
    <property type="match status" value="1"/>
</dbReference>
<evidence type="ECO:0000256" key="1">
    <source>
        <dbReference type="PROSITE-ProRule" id="PRU00391"/>
    </source>
</evidence>
<dbReference type="InterPro" id="IPR000214">
    <property type="entry name" value="Znf_DNA_glyclase/AP_lyase"/>
</dbReference>
<evidence type="ECO:0000313" key="4">
    <source>
        <dbReference type="Proteomes" id="UP000676853"/>
    </source>
</evidence>
<evidence type="ECO:0000313" key="3">
    <source>
        <dbReference type="EMBL" id="MBS4104625.1"/>
    </source>
</evidence>
<dbReference type="InterPro" id="IPR010663">
    <property type="entry name" value="Znf_FPG/IleRS"/>
</dbReference>
<gene>
    <name evidence="3" type="ORF">KFZ73_25770</name>
</gene>
<accession>A0ABS5NK21</accession>
<keyword evidence="4" id="KW-1185">Reference proteome</keyword>
<evidence type="ECO:0000259" key="2">
    <source>
        <dbReference type="PROSITE" id="PS51066"/>
    </source>
</evidence>
<dbReference type="PROSITE" id="PS51066">
    <property type="entry name" value="ZF_FPG_2"/>
    <property type="match status" value="1"/>
</dbReference>
<dbReference type="EMBL" id="JAGXOE010000317">
    <property type="protein sequence ID" value="MBS4104625.1"/>
    <property type="molecule type" value="Genomic_DNA"/>
</dbReference>